<feature type="compositionally biased region" description="Basic and acidic residues" evidence="1">
    <location>
        <begin position="39"/>
        <end position="55"/>
    </location>
</feature>
<dbReference type="PANTHER" id="PTHR43696:SF9">
    <property type="entry name" value="COILED-COIL DOMAIN-CONTAINING PROTEIN 157"/>
    <property type="match status" value="1"/>
</dbReference>
<accession>A0A8C0EYL9</accession>
<dbReference type="PANTHER" id="PTHR43696">
    <property type="entry name" value="COILED-COIL DOMAIN-CONTAINING PROTEIN 157"/>
    <property type="match status" value="1"/>
</dbReference>
<protein>
    <submittedName>
        <fullName evidence="2">Uncharacterized protein</fullName>
    </submittedName>
</protein>
<dbReference type="InterPro" id="IPR029681">
    <property type="entry name" value="CCDC157"/>
</dbReference>
<name>A0A8C0EYL9_BUBBB</name>
<organism evidence="2 3">
    <name type="scientific">Bubo bubo</name>
    <name type="common">Eurasian eagle-owl</name>
    <name type="synonym">Strix bubo</name>
    <dbReference type="NCBI Taxonomy" id="30461"/>
    <lineage>
        <taxon>Eukaryota</taxon>
        <taxon>Metazoa</taxon>
        <taxon>Chordata</taxon>
        <taxon>Craniata</taxon>
        <taxon>Vertebrata</taxon>
        <taxon>Euteleostomi</taxon>
        <taxon>Archelosauria</taxon>
        <taxon>Archosauria</taxon>
        <taxon>Dinosauria</taxon>
        <taxon>Saurischia</taxon>
        <taxon>Theropoda</taxon>
        <taxon>Coelurosauria</taxon>
        <taxon>Aves</taxon>
        <taxon>Neognathae</taxon>
        <taxon>Neoaves</taxon>
        <taxon>Telluraves</taxon>
        <taxon>Strigiformes</taxon>
        <taxon>Strigidae</taxon>
        <taxon>Bubo</taxon>
    </lineage>
</organism>
<reference evidence="2" key="2">
    <citation type="submission" date="2025-09" db="UniProtKB">
        <authorList>
            <consortium name="Ensembl"/>
        </authorList>
    </citation>
    <scope>IDENTIFICATION</scope>
</reference>
<reference evidence="2" key="1">
    <citation type="submission" date="2025-08" db="UniProtKB">
        <authorList>
            <consortium name="Ensembl"/>
        </authorList>
    </citation>
    <scope>IDENTIFICATION</scope>
</reference>
<dbReference type="AlphaFoldDB" id="A0A8C0EYL9"/>
<evidence type="ECO:0000313" key="3">
    <source>
        <dbReference type="Proteomes" id="UP000694567"/>
    </source>
</evidence>
<evidence type="ECO:0000256" key="1">
    <source>
        <dbReference type="SAM" id="MobiDB-lite"/>
    </source>
</evidence>
<proteinExistence type="predicted"/>
<keyword evidence="3" id="KW-1185">Reference proteome</keyword>
<evidence type="ECO:0000313" key="2">
    <source>
        <dbReference type="Ensembl" id="ENSBOBP00000011308.1"/>
    </source>
</evidence>
<dbReference type="Proteomes" id="UP000694567">
    <property type="component" value="Unplaced"/>
</dbReference>
<sequence>MLRHQESLQAKQRTLLQQLDSLDQEREELQASLGEAEEDRARLAEQLEESREQSGREQSGQQLRELLDTLQREKLSLEQSVSELQANVSKLEEQLQELKERERLLVFFPELHIPTETQFESKGVGSSACFSCSGLVPFGSPRACRGSCQPQTRQHYLYNTVCPTNSQEGLRPWAVLSCYHLNTPPCVSAVHPTSGPGNKARPGHGKSFFLPLQFPLALFCVPAATSQAVLVLPGWGRLLSNRQPRCWGGRGAAANTKQAGSSGQSSASCCKDVVFCLQAPGA</sequence>
<dbReference type="Ensembl" id="ENSBOBT00000011587.1">
    <property type="protein sequence ID" value="ENSBOBP00000011308.1"/>
    <property type="gene ID" value="ENSBOBG00000007205.1"/>
</dbReference>
<feature type="region of interest" description="Disordered" evidence="1">
    <location>
        <begin position="26"/>
        <end position="62"/>
    </location>
</feature>